<sequence length="109" mass="13567">MPQLMFPWLEMQKPIIFRLDIIESSYKLELYKIIISNKTEEENREKALIRIEIAYVFENLFKLEKDNLSELSSFWDKNIKTNEPDRNKIELLQQYWFKHWENHWNKLIF</sequence>
<comment type="caution">
    <text evidence="1">The sequence shown here is derived from an EMBL/GenBank/DDBJ whole genome shotgun (WGS) entry which is preliminary data.</text>
</comment>
<organism evidence="1 2">
    <name type="scientific">Meloidogyne enterolobii</name>
    <name type="common">Root-knot nematode worm</name>
    <name type="synonym">Meloidogyne mayaguensis</name>
    <dbReference type="NCBI Taxonomy" id="390850"/>
    <lineage>
        <taxon>Eukaryota</taxon>
        <taxon>Metazoa</taxon>
        <taxon>Ecdysozoa</taxon>
        <taxon>Nematoda</taxon>
        <taxon>Chromadorea</taxon>
        <taxon>Rhabditida</taxon>
        <taxon>Tylenchina</taxon>
        <taxon>Tylenchomorpha</taxon>
        <taxon>Tylenchoidea</taxon>
        <taxon>Meloidogynidae</taxon>
        <taxon>Meloidogyninae</taxon>
        <taxon>Meloidogyne</taxon>
    </lineage>
</organism>
<accession>A0A6V7UPB3</accession>
<protein>
    <submittedName>
        <fullName evidence="1">Uncharacterized protein</fullName>
    </submittedName>
</protein>
<reference evidence="1 2" key="1">
    <citation type="submission" date="2020-08" db="EMBL/GenBank/DDBJ databases">
        <authorList>
            <person name="Koutsovoulos G."/>
            <person name="Danchin GJ E."/>
        </authorList>
    </citation>
    <scope>NUCLEOTIDE SEQUENCE [LARGE SCALE GENOMIC DNA]</scope>
</reference>
<name>A0A6V7UPB3_MELEN</name>
<proteinExistence type="predicted"/>
<dbReference type="AlphaFoldDB" id="A0A6V7UPB3"/>
<gene>
    <name evidence="1" type="ORF">MENT_LOCUS14665</name>
</gene>
<dbReference type="Proteomes" id="UP000580250">
    <property type="component" value="Unassembled WGS sequence"/>
</dbReference>
<evidence type="ECO:0000313" key="2">
    <source>
        <dbReference type="Proteomes" id="UP000580250"/>
    </source>
</evidence>
<evidence type="ECO:0000313" key="1">
    <source>
        <dbReference type="EMBL" id="CAD2161154.1"/>
    </source>
</evidence>
<dbReference type="EMBL" id="CAJEWN010000083">
    <property type="protein sequence ID" value="CAD2161154.1"/>
    <property type="molecule type" value="Genomic_DNA"/>
</dbReference>